<accession>A0A1H3HQ90</accession>
<dbReference type="PANTHER" id="PTHR46938:SF1">
    <property type="entry name" value="DISCOIDIN-1 SUBUNIT A-RELATED"/>
    <property type="match status" value="1"/>
</dbReference>
<dbReference type="GO" id="GO:0098609">
    <property type="term" value="P:cell-cell adhesion"/>
    <property type="evidence" value="ECO:0007669"/>
    <property type="project" value="TreeGrafter"/>
</dbReference>
<dbReference type="GO" id="GO:0045335">
    <property type="term" value="C:phagocytic vesicle"/>
    <property type="evidence" value="ECO:0007669"/>
    <property type="project" value="TreeGrafter"/>
</dbReference>
<dbReference type="GO" id="GO:0009986">
    <property type="term" value="C:cell surface"/>
    <property type="evidence" value="ECO:0007669"/>
    <property type="project" value="TreeGrafter"/>
</dbReference>
<reference evidence="2 3" key="1">
    <citation type="submission" date="2016-10" db="EMBL/GenBank/DDBJ databases">
        <authorList>
            <person name="de Groot N.N."/>
        </authorList>
    </citation>
    <scope>NUCLEOTIDE SEQUENCE [LARGE SCALE GENOMIC DNA]</scope>
    <source>
        <strain evidence="2 3">DSM 24677</strain>
    </source>
</reference>
<dbReference type="Proteomes" id="UP000199026">
    <property type="component" value="Unassembled WGS sequence"/>
</dbReference>
<dbReference type="RefSeq" id="WP_089887706.1">
    <property type="nucleotide sequence ID" value="NZ_CALBNM010000019.1"/>
</dbReference>
<dbReference type="GO" id="GO:0030247">
    <property type="term" value="F:polysaccharide binding"/>
    <property type="evidence" value="ECO:0007669"/>
    <property type="project" value="TreeGrafter"/>
</dbReference>
<evidence type="ECO:0000313" key="3">
    <source>
        <dbReference type="Proteomes" id="UP000199026"/>
    </source>
</evidence>
<feature type="domain" description="H-type lectin" evidence="1">
    <location>
        <begin position="38"/>
        <end position="103"/>
    </location>
</feature>
<dbReference type="GeneID" id="78123398"/>
<dbReference type="PANTHER" id="PTHR46938">
    <property type="entry name" value="DISCOIDIN-1 SUBUNIT A-RELATED-RELATED"/>
    <property type="match status" value="1"/>
</dbReference>
<dbReference type="Gene3D" id="2.60.40.2080">
    <property type="match status" value="1"/>
</dbReference>
<keyword evidence="3" id="KW-1185">Reference proteome</keyword>
<dbReference type="InterPro" id="IPR052487">
    <property type="entry name" value="Galactose-binding_lectin"/>
</dbReference>
<evidence type="ECO:0000313" key="2">
    <source>
        <dbReference type="EMBL" id="SDY17696.1"/>
    </source>
</evidence>
<proteinExistence type="predicted"/>
<dbReference type="SUPFAM" id="SSF141086">
    <property type="entry name" value="Agglutinin HPA-like"/>
    <property type="match status" value="1"/>
</dbReference>
<dbReference type="InterPro" id="IPR019019">
    <property type="entry name" value="H-type_lectin_domain"/>
</dbReference>
<name>A0A1H3HQ90_9RHOB</name>
<dbReference type="STRING" id="576131.SAMN05444486_101596"/>
<evidence type="ECO:0000259" key="1">
    <source>
        <dbReference type="Pfam" id="PF09458"/>
    </source>
</evidence>
<keyword evidence="2" id="KW-0430">Lectin</keyword>
<gene>
    <name evidence="2" type="ORF">SAMN05444486_101596</name>
</gene>
<dbReference type="EMBL" id="FNPR01000001">
    <property type="protein sequence ID" value="SDY17696.1"/>
    <property type="molecule type" value="Genomic_DNA"/>
</dbReference>
<dbReference type="GO" id="GO:0098636">
    <property type="term" value="C:protein complex involved in cell adhesion"/>
    <property type="evidence" value="ECO:0007669"/>
    <property type="project" value="TreeGrafter"/>
</dbReference>
<dbReference type="Pfam" id="PF09458">
    <property type="entry name" value="H_lectin"/>
    <property type="match status" value="1"/>
</dbReference>
<dbReference type="OrthoDB" id="7658568at2"/>
<dbReference type="InterPro" id="IPR037221">
    <property type="entry name" value="H-type_lectin_dom_sf"/>
</dbReference>
<dbReference type="AlphaFoldDB" id="A0A1H3HQ90"/>
<protein>
    <submittedName>
        <fullName evidence="2">H-type lectin domain-containing protein</fullName>
    </submittedName>
</protein>
<organism evidence="2 3">
    <name type="scientific">Lentibacter algarum</name>
    <dbReference type="NCBI Taxonomy" id="576131"/>
    <lineage>
        <taxon>Bacteria</taxon>
        <taxon>Pseudomonadati</taxon>
        <taxon>Pseudomonadota</taxon>
        <taxon>Alphaproteobacteria</taxon>
        <taxon>Rhodobacterales</taxon>
        <taxon>Roseobacteraceae</taxon>
        <taxon>Lentibacter</taxon>
    </lineage>
</organism>
<sequence>MKKLGGAIGIAQGNDVIFEHFQDGGEMWTGKGNREIVKPVIFREAFSAPPNVHCSLTLWDVDSDTNVRADIEAENITDTGFDLVFRTWGDTKIARIRAGWMAIGPVSNDDDWELY</sequence>
<dbReference type="GO" id="GO:0046871">
    <property type="term" value="F:N-acetylgalactosamine binding"/>
    <property type="evidence" value="ECO:0007669"/>
    <property type="project" value="TreeGrafter"/>
</dbReference>
<dbReference type="GO" id="GO:0070492">
    <property type="term" value="F:oligosaccharide binding"/>
    <property type="evidence" value="ECO:0007669"/>
    <property type="project" value="TreeGrafter"/>
</dbReference>